<reference evidence="4 5" key="2">
    <citation type="submission" date="2020-03" db="EMBL/GenBank/DDBJ databases">
        <authorList>
            <person name="Ichikawa N."/>
            <person name="Kimura A."/>
            <person name="Kitahashi Y."/>
            <person name="Uohara A."/>
        </authorList>
    </citation>
    <scope>NUCLEOTIDE SEQUENCE [LARGE SCALE GENOMIC DNA]</scope>
    <source>
        <strain evidence="4 5">NBRC 108639</strain>
    </source>
</reference>
<evidence type="ECO:0000259" key="3">
    <source>
        <dbReference type="Pfam" id="PF01022"/>
    </source>
</evidence>
<dbReference type="InterPro" id="IPR000600">
    <property type="entry name" value="ROK"/>
</dbReference>
<evidence type="ECO:0000313" key="5">
    <source>
        <dbReference type="Proteomes" id="UP000482800"/>
    </source>
</evidence>
<feature type="domain" description="HTH arsR-type" evidence="3">
    <location>
        <begin position="22"/>
        <end position="58"/>
    </location>
</feature>
<dbReference type="RefSeq" id="WP_173065460.1">
    <property type="nucleotide sequence ID" value="NZ_BAABGO010000020.1"/>
</dbReference>
<dbReference type="PANTHER" id="PTHR18964">
    <property type="entry name" value="ROK (REPRESSOR, ORF, KINASE) FAMILY"/>
    <property type="match status" value="1"/>
</dbReference>
<accession>A0A6V8KL57</accession>
<dbReference type="InterPro" id="IPR001845">
    <property type="entry name" value="HTH_ArsR_DNA-bd_dom"/>
</dbReference>
<dbReference type="InterPro" id="IPR036388">
    <property type="entry name" value="WH-like_DNA-bd_sf"/>
</dbReference>
<dbReference type="Gene3D" id="3.30.420.40">
    <property type="match status" value="2"/>
</dbReference>
<dbReference type="Gene3D" id="1.10.10.10">
    <property type="entry name" value="Winged helix-like DNA-binding domain superfamily/Winged helix DNA-binding domain"/>
    <property type="match status" value="1"/>
</dbReference>
<evidence type="ECO:0000313" key="4">
    <source>
        <dbReference type="EMBL" id="GFJ83248.1"/>
    </source>
</evidence>
<keyword evidence="5" id="KW-1185">Reference proteome</keyword>
<comment type="similarity">
    <text evidence="1">Belongs to the ROK (NagC/XylR) family.</text>
</comment>
<evidence type="ECO:0000256" key="1">
    <source>
        <dbReference type="ARBA" id="ARBA00006479"/>
    </source>
</evidence>
<dbReference type="InterPro" id="IPR043129">
    <property type="entry name" value="ATPase_NBD"/>
</dbReference>
<keyword evidence="4" id="KW-0808">Transferase</keyword>
<keyword evidence="4" id="KW-0418">Kinase</keyword>
<dbReference type="EMBL" id="BLPF01000003">
    <property type="protein sequence ID" value="GFJ83248.1"/>
    <property type="molecule type" value="Genomic_DNA"/>
</dbReference>
<dbReference type="GO" id="GO:0003700">
    <property type="term" value="F:DNA-binding transcription factor activity"/>
    <property type="evidence" value="ECO:0007669"/>
    <property type="project" value="InterPro"/>
</dbReference>
<comment type="caution">
    <text evidence="4">The sequence shown here is derived from an EMBL/GenBank/DDBJ whole genome shotgun (WGS) entry which is preliminary data.</text>
</comment>
<dbReference type="PANTHER" id="PTHR18964:SF149">
    <property type="entry name" value="BIFUNCTIONAL UDP-N-ACETYLGLUCOSAMINE 2-EPIMERASE_N-ACETYLMANNOSAMINE KINASE"/>
    <property type="match status" value="1"/>
</dbReference>
<dbReference type="Proteomes" id="UP000482800">
    <property type="component" value="Unassembled WGS sequence"/>
</dbReference>
<dbReference type="CDD" id="cd00090">
    <property type="entry name" value="HTH_ARSR"/>
    <property type="match status" value="1"/>
</dbReference>
<dbReference type="AlphaFoldDB" id="A0A6V8KL57"/>
<gene>
    <name evidence="4" type="ORF">Phou_074280</name>
</gene>
<proteinExistence type="inferred from homology"/>
<protein>
    <submittedName>
        <fullName evidence="4">Sugar kinase</fullName>
    </submittedName>
</protein>
<dbReference type="Pfam" id="PF01022">
    <property type="entry name" value="HTH_5"/>
    <property type="match status" value="1"/>
</dbReference>
<dbReference type="Pfam" id="PF00480">
    <property type="entry name" value="ROK"/>
    <property type="match status" value="1"/>
</dbReference>
<name>A0A6V8KL57_9ACTN</name>
<feature type="region of interest" description="Disordered" evidence="2">
    <location>
        <begin position="117"/>
        <end position="140"/>
    </location>
</feature>
<dbReference type="SUPFAM" id="SSF46785">
    <property type="entry name" value="Winged helix' DNA-binding domain"/>
    <property type="match status" value="1"/>
</dbReference>
<dbReference type="SUPFAM" id="SSF53067">
    <property type="entry name" value="Actin-like ATPase domain"/>
    <property type="match status" value="1"/>
</dbReference>
<sequence>MALERTTNRTVRLRNRAALLSKLFLEGPLTRQDLARDTGLSQPAVSNVVADLIAAGLVVDAGALESDGGRPSMSLRVAPRFALVAGVDVGETRVRVELFDLSMALLASADYPIDATRPPGAIGEPGVAGERGEPAQQSPDPATVVRHIVAGLSAVTERAGVSRTDLLGVGVGVSGVVVQDSEAVVYAQTLGWDGVPLERMIRAEVDVPLYIDNGAKTQGQAEMWFGAGRGARHAVFALVGSGVGATVVSNGATYRGVASSAGEWGHTTLVYGGRDCRCGARGCLEAYVGAEGIIERYREARRGRAVPGVDEESQINALLAAADRSETAQRVLEETAGYLGAGVANLINLFNPERVVLGGWAGLALGPRLLPAIRAAAAAQALRKPFEQATIELGQLGVDAVALGAATLPVAHLLTAGGVRADNVVTAAAV</sequence>
<evidence type="ECO:0000256" key="2">
    <source>
        <dbReference type="SAM" id="MobiDB-lite"/>
    </source>
</evidence>
<dbReference type="GO" id="GO:0016301">
    <property type="term" value="F:kinase activity"/>
    <property type="evidence" value="ECO:0007669"/>
    <property type="project" value="UniProtKB-KW"/>
</dbReference>
<organism evidence="4 5">
    <name type="scientific">Phytohabitans houttuyneae</name>
    <dbReference type="NCBI Taxonomy" id="1076126"/>
    <lineage>
        <taxon>Bacteria</taxon>
        <taxon>Bacillati</taxon>
        <taxon>Actinomycetota</taxon>
        <taxon>Actinomycetes</taxon>
        <taxon>Micromonosporales</taxon>
        <taxon>Micromonosporaceae</taxon>
    </lineage>
</organism>
<dbReference type="InterPro" id="IPR036390">
    <property type="entry name" value="WH_DNA-bd_sf"/>
</dbReference>
<dbReference type="InterPro" id="IPR011991">
    <property type="entry name" value="ArsR-like_HTH"/>
</dbReference>
<reference evidence="4 5" key="1">
    <citation type="submission" date="2020-03" db="EMBL/GenBank/DDBJ databases">
        <title>Whole genome shotgun sequence of Phytohabitans houttuyneae NBRC 108639.</title>
        <authorList>
            <person name="Komaki H."/>
            <person name="Tamura T."/>
        </authorList>
    </citation>
    <scope>NUCLEOTIDE SEQUENCE [LARGE SCALE GENOMIC DNA]</scope>
    <source>
        <strain evidence="4 5">NBRC 108639</strain>
    </source>
</reference>